<feature type="domain" description="Cyclic nucleotide-binding" evidence="1">
    <location>
        <begin position="174"/>
        <end position="277"/>
    </location>
</feature>
<dbReference type="AlphaFoldDB" id="A0A3D9L5Q9"/>
<dbReference type="PANTHER" id="PTHR10217">
    <property type="entry name" value="VOLTAGE AND LIGAND GATED POTASSIUM CHANNEL"/>
    <property type="match status" value="1"/>
</dbReference>
<dbReference type="GO" id="GO:0005249">
    <property type="term" value="F:voltage-gated potassium channel activity"/>
    <property type="evidence" value="ECO:0007669"/>
    <property type="project" value="TreeGrafter"/>
</dbReference>
<evidence type="ECO:0000313" key="3">
    <source>
        <dbReference type="Proteomes" id="UP000256779"/>
    </source>
</evidence>
<name>A0A3D9L5Q9_MARFU</name>
<dbReference type="PANTHER" id="PTHR10217:SF435">
    <property type="entry name" value="POTASSIUM VOLTAGE-GATED CHANNEL PROTEIN EAG"/>
    <property type="match status" value="1"/>
</dbReference>
<dbReference type="InterPro" id="IPR014710">
    <property type="entry name" value="RmlC-like_jellyroll"/>
</dbReference>
<dbReference type="InterPro" id="IPR018490">
    <property type="entry name" value="cNMP-bd_dom_sf"/>
</dbReference>
<dbReference type="PROSITE" id="PS50042">
    <property type="entry name" value="CNMP_BINDING_3"/>
    <property type="match status" value="1"/>
</dbReference>
<dbReference type="CDD" id="cd00038">
    <property type="entry name" value="CAP_ED"/>
    <property type="match status" value="2"/>
</dbReference>
<dbReference type="Proteomes" id="UP000256779">
    <property type="component" value="Unassembled WGS sequence"/>
</dbReference>
<dbReference type="EMBL" id="QREG01000007">
    <property type="protein sequence ID" value="RED99871.1"/>
    <property type="molecule type" value="Genomic_DNA"/>
</dbReference>
<dbReference type="Gene3D" id="2.60.120.10">
    <property type="entry name" value="Jelly Rolls"/>
    <property type="match status" value="2"/>
</dbReference>
<keyword evidence="2" id="KW-0808">Transferase</keyword>
<keyword evidence="2" id="KW-0012">Acyltransferase</keyword>
<dbReference type="RefSeq" id="WP_115867889.1">
    <property type="nucleotide sequence ID" value="NZ_QREG01000007.1"/>
</dbReference>
<dbReference type="GO" id="GO:0016746">
    <property type="term" value="F:acyltransferase activity"/>
    <property type="evidence" value="ECO:0007669"/>
    <property type="project" value="UniProtKB-KW"/>
</dbReference>
<dbReference type="SMART" id="SM00100">
    <property type="entry name" value="cNMP"/>
    <property type="match status" value="2"/>
</dbReference>
<evidence type="ECO:0000313" key="2">
    <source>
        <dbReference type="EMBL" id="RED99871.1"/>
    </source>
</evidence>
<reference evidence="2 3" key="1">
    <citation type="submission" date="2018-07" db="EMBL/GenBank/DDBJ databases">
        <title>Genomic Encyclopedia of Type Strains, Phase IV (KMG-IV): sequencing the most valuable type-strain genomes for metagenomic binning, comparative biology and taxonomic classification.</title>
        <authorList>
            <person name="Goeker M."/>
        </authorList>
    </citation>
    <scope>NUCLEOTIDE SEQUENCE [LARGE SCALE GENOMIC DNA]</scope>
    <source>
        <strain evidence="2 3">DSM 4134</strain>
    </source>
</reference>
<dbReference type="GO" id="GO:0042391">
    <property type="term" value="P:regulation of membrane potential"/>
    <property type="evidence" value="ECO:0007669"/>
    <property type="project" value="TreeGrafter"/>
</dbReference>
<protein>
    <submittedName>
        <fullName evidence="2">Acyltransferase-like protein</fullName>
    </submittedName>
</protein>
<gene>
    <name evidence="2" type="ORF">C7460_107155</name>
</gene>
<dbReference type="InterPro" id="IPR050818">
    <property type="entry name" value="KCNH_animal-type"/>
</dbReference>
<evidence type="ECO:0000259" key="1">
    <source>
        <dbReference type="PROSITE" id="PS50042"/>
    </source>
</evidence>
<dbReference type="SUPFAM" id="SSF51206">
    <property type="entry name" value="cAMP-binding domain-like"/>
    <property type="match status" value="2"/>
</dbReference>
<accession>A0A3D9L5Q9</accession>
<organism evidence="2 3">
    <name type="scientific">Marinoscillum furvescens DSM 4134</name>
    <dbReference type="NCBI Taxonomy" id="1122208"/>
    <lineage>
        <taxon>Bacteria</taxon>
        <taxon>Pseudomonadati</taxon>
        <taxon>Bacteroidota</taxon>
        <taxon>Cytophagia</taxon>
        <taxon>Cytophagales</taxon>
        <taxon>Reichenbachiellaceae</taxon>
        <taxon>Marinoscillum</taxon>
    </lineage>
</organism>
<keyword evidence="3" id="KW-1185">Reference proteome</keyword>
<proteinExistence type="predicted"/>
<dbReference type="Pfam" id="PF00027">
    <property type="entry name" value="cNMP_binding"/>
    <property type="match status" value="1"/>
</dbReference>
<dbReference type="InterPro" id="IPR000595">
    <property type="entry name" value="cNMP-bd_dom"/>
</dbReference>
<comment type="caution">
    <text evidence="2">The sequence shown here is derived from an EMBL/GenBank/DDBJ whole genome shotgun (WGS) entry which is preliminary data.</text>
</comment>
<sequence>MKALSNKSAITPAILEVGKEIRLKKGDFLTQQFAKANDFYLLKSGSIRFSLEVDETVGEIHVGESSQRFTPVGWSGFNAPGRYATTAKVSSSSASFIRWSHKDLQELMTTDPEAGTSFLREVCAQTRVLLITAIKLLSSQAKEQDQIKTEDPVFSTSPAPVDENLTAFLRKSSFFEVFEESPLEFLSQSIERRLYPSNATIFTQESEPDGIYILGSGKVRFSYQSEDNRSIGFRQITTPGFLIGWSAGTGQTNMVNAHAVQETLVYFIPRTSLDRVLKLHPDFTPQFYRRLLWLISYRLQAIRARIIASGFKHELIAISNLIDQNSARIDLSSPLHKIPHLLDNKHTVDDALFILEKLRVQGTSLEKNIATTALDVLEETYTEASFYKGLVDVYKSVVQAPKNASPLEIRKICAQSYISVFDKQRYLIQGTENLPNESGHIFIYNHLRNHPYNTLPNQFQITLDSHFISSMILMKNYDDPGLRIVRVGQSKEFAHQEYYQRLGHIDVYTDDSKSESKKIKKQVRQMFYNEAGAYVGGGGNLIISPEGSSYSTEESPGPFKPGAFNLALSMKKEPYIVPLVMANFDKRARNNRFVCLILPPFKVSDYIRDKEDKAQMHRFLVKYQETYRSYVQKAIALSQPSADDVLNKKGE</sequence>
<dbReference type="OrthoDB" id="9790057at2"/>
<dbReference type="SUPFAM" id="SSF69593">
    <property type="entry name" value="Glycerol-3-phosphate (1)-acyltransferase"/>
    <property type="match status" value="1"/>
</dbReference>
<dbReference type="GO" id="GO:0005886">
    <property type="term" value="C:plasma membrane"/>
    <property type="evidence" value="ECO:0007669"/>
    <property type="project" value="TreeGrafter"/>
</dbReference>